<dbReference type="GO" id="GO:0051213">
    <property type="term" value="F:dioxygenase activity"/>
    <property type="evidence" value="ECO:0007669"/>
    <property type="project" value="UniProtKB-KW"/>
</dbReference>
<evidence type="ECO:0000256" key="2">
    <source>
        <dbReference type="ARBA" id="ARBA00007581"/>
    </source>
</evidence>
<sequence>MTTDNDVLFISHGGGPMPLLGDPGHRELVERLSEMGGALKKPSAILVISAHWEEAVPTITAGANPPLIYDYYGFPPEAYDIQYPCPGEPVLARQVYQALDKAGIPARLDDKRGFDHGLFVPLKLMYPEADIPCVQLSLVGSLDAGVHLAIGKALQALDYDNLLVIGSGFSFHNMRAFFTPNTPEIQARNQAFEDWLDETCSDSTMPESRRAERLIHWDQAPHARFCHPREEHLLPLHVCYGLAGRASDAHIPATILGKKSGMFHWSSESPLYSLQDALS</sequence>
<evidence type="ECO:0000313" key="8">
    <source>
        <dbReference type="Proteomes" id="UP001223547"/>
    </source>
</evidence>
<dbReference type="InterPro" id="IPR004183">
    <property type="entry name" value="Xdiol_dOase_suB"/>
</dbReference>
<dbReference type="EMBL" id="JASSQD010000003">
    <property type="protein sequence ID" value="MDK9558989.1"/>
    <property type="molecule type" value="Genomic_DNA"/>
</dbReference>
<dbReference type="Pfam" id="PF02900">
    <property type="entry name" value="LigB"/>
    <property type="match status" value="1"/>
</dbReference>
<comment type="similarity">
    <text evidence="2">Belongs to the DODA-type extradiol aromatic ring-opening dioxygenase family.</text>
</comment>
<comment type="cofactor">
    <cofactor evidence="1">
        <name>Zn(2+)</name>
        <dbReference type="ChEBI" id="CHEBI:29105"/>
    </cofactor>
</comment>
<dbReference type="Gene3D" id="3.40.830.10">
    <property type="entry name" value="LigB-like"/>
    <property type="match status" value="1"/>
</dbReference>
<dbReference type="RefSeq" id="WP_285368715.1">
    <property type="nucleotide sequence ID" value="NZ_JASSQD010000003.1"/>
</dbReference>
<keyword evidence="3" id="KW-0479">Metal-binding</keyword>
<evidence type="ECO:0000313" key="7">
    <source>
        <dbReference type="EMBL" id="MDK9558989.1"/>
    </source>
</evidence>
<evidence type="ECO:0000256" key="3">
    <source>
        <dbReference type="ARBA" id="ARBA00022723"/>
    </source>
</evidence>
<evidence type="ECO:0000256" key="5">
    <source>
        <dbReference type="ARBA" id="ARBA00023002"/>
    </source>
</evidence>
<dbReference type="InterPro" id="IPR014436">
    <property type="entry name" value="Extradiol_dOase_DODA"/>
</dbReference>
<evidence type="ECO:0000259" key="6">
    <source>
        <dbReference type="Pfam" id="PF02900"/>
    </source>
</evidence>
<evidence type="ECO:0000256" key="1">
    <source>
        <dbReference type="ARBA" id="ARBA00001947"/>
    </source>
</evidence>
<comment type="caution">
    <text evidence="7">The sequence shown here is derived from an EMBL/GenBank/DDBJ whole genome shotgun (WGS) entry which is preliminary data.</text>
</comment>
<keyword evidence="8" id="KW-1185">Reference proteome</keyword>
<dbReference type="PANTHER" id="PTHR30096">
    <property type="entry name" value="4,5-DOPA DIOXYGENASE EXTRADIOL-LIKE PROTEIN"/>
    <property type="match status" value="1"/>
</dbReference>
<reference evidence="7 8" key="1">
    <citation type="submission" date="2023-05" db="EMBL/GenBank/DDBJ databases">
        <title>Marinobacter albus sp. nov., a marine bacterium isolated from sand in a coastal intertidal zone of huludao.</title>
        <authorList>
            <person name="Deng T."/>
        </authorList>
    </citation>
    <scope>NUCLEOTIDE SEQUENCE [LARGE SCALE GENOMIC DNA]</scope>
    <source>
        <strain evidence="7 8">M216</strain>
    </source>
</reference>
<protein>
    <submittedName>
        <fullName evidence="7">Class III extradiol ring-cleavage dioxygenase</fullName>
        <ecNumber evidence="7">1.13.-.-</ecNumber>
    </submittedName>
</protein>
<gene>
    <name evidence="7" type="ORF">QQF73_15245</name>
</gene>
<dbReference type="Proteomes" id="UP001223547">
    <property type="component" value="Unassembled WGS sequence"/>
</dbReference>
<dbReference type="SUPFAM" id="SSF53213">
    <property type="entry name" value="LigB-like"/>
    <property type="match status" value="1"/>
</dbReference>
<keyword evidence="7" id="KW-0223">Dioxygenase</keyword>
<dbReference type="CDD" id="cd07363">
    <property type="entry name" value="45_DOPA_Dioxygenase"/>
    <property type="match status" value="1"/>
</dbReference>
<feature type="domain" description="Extradiol ring-cleavage dioxygenase class III enzyme subunit B" evidence="6">
    <location>
        <begin position="25"/>
        <end position="255"/>
    </location>
</feature>
<organism evidence="7 8">
    <name type="scientific">Marinobacter albus</name>
    <dbReference type="NCBI Taxonomy" id="3030833"/>
    <lineage>
        <taxon>Bacteria</taxon>
        <taxon>Pseudomonadati</taxon>
        <taxon>Pseudomonadota</taxon>
        <taxon>Gammaproteobacteria</taxon>
        <taxon>Pseudomonadales</taxon>
        <taxon>Marinobacteraceae</taxon>
        <taxon>Marinobacter</taxon>
    </lineage>
</organism>
<proteinExistence type="inferred from homology"/>
<dbReference type="EC" id="1.13.-.-" evidence="7"/>
<keyword evidence="5 7" id="KW-0560">Oxidoreductase</keyword>
<evidence type="ECO:0000256" key="4">
    <source>
        <dbReference type="ARBA" id="ARBA00022833"/>
    </source>
</evidence>
<keyword evidence="4" id="KW-0862">Zinc</keyword>
<name>A0ABT7HF38_9GAMM</name>
<accession>A0ABT7HF38</accession>
<dbReference type="PANTHER" id="PTHR30096:SF0">
    <property type="entry name" value="4,5-DOPA DIOXYGENASE EXTRADIOL-LIKE PROTEIN"/>
    <property type="match status" value="1"/>
</dbReference>
<dbReference type="PIRSF" id="PIRSF006157">
    <property type="entry name" value="Doxgns_DODA"/>
    <property type="match status" value="1"/>
</dbReference>